<dbReference type="OrthoDB" id="9781757at2"/>
<dbReference type="Pfam" id="PF07858">
    <property type="entry name" value="LEH"/>
    <property type="match status" value="1"/>
</dbReference>
<dbReference type="GO" id="GO:0016787">
    <property type="term" value="F:hydrolase activity"/>
    <property type="evidence" value="ECO:0007669"/>
    <property type="project" value="UniProtKB-KW"/>
</dbReference>
<dbReference type="InterPro" id="IPR032710">
    <property type="entry name" value="NTF2-like_dom_sf"/>
</dbReference>
<dbReference type="InterPro" id="IPR013100">
    <property type="entry name" value="LEH"/>
</dbReference>
<proteinExistence type="predicted"/>
<keyword evidence="2" id="KW-0378">Hydrolase</keyword>
<protein>
    <submittedName>
        <fullName evidence="2">Limonene-1,2-epoxide hydrolase</fullName>
    </submittedName>
</protein>
<dbReference type="EMBL" id="CWKH01000003">
    <property type="protein sequence ID" value="CRZ18232.1"/>
    <property type="molecule type" value="Genomic_DNA"/>
</dbReference>
<sequence length="118" mass="13024">MTPEQSVRAELEAWSTLDVEQIVAPFAPDAVWVAQSTVTLRGIEEIRVAVTDWVARITFAELRLVNIATNGDVVLTERVDAFTFTDGKKIELPVMGAFEVADGKITGWRDYYDPGAHG</sequence>
<accession>A0A0H5RXG6</accession>
<evidence type="ECO:0000313" key="2">
    <source>
        <dbReference type="EMBL" id="CRZ18232.1"/>
    </source>
</evidence>
<feature type="domain" description="Limonene-1,2-epoxide hydrolase" evidence="1">
    <location>
        <begin position="3"/>
        <end position="113"/>
    </location>
</feature>
<dbReference type="RefSeq" id="WP_090517809.1">
    <property type="nucleotide sequence ID" value="NZ_CWKH01000003.1"/>
</dbReference>
<keyword evidence="3" id="KW-1185">Reference proteome</keyword>
<dbReference type="SUPFAM" id="SSF54427">
    <property type="entry name" value="NTF2-like"/>
    <property type="match status" value="1"/>
</dbReference>
<dbReference type="Gene3D" id="3.10.450.50">
    <property type="match status" value="1"/>
</dbReference>
<dbReference type="STRING" id="146018.BN2156_05133"/>
<reference evidence="3" key="1">
    <citation type="submission" date="2015-07" db="EMBL/GenBank/DDBJ databases">
        <authorList>
            <person name="Urmite Genomes"/>
        </authorList>
    </citation>
    <scope>NUCLEOTIDE SEQUENCE [LARGE SCALE GENOMIC DNA]</scope>
    <source>
        <strain evidence="3">type strain: ATCC 49404</strain>
    </source>
</reference>
<organism evidence="2 3">
    <name type="scientific">Mycolicibacterium neworleansense</name>
    <dbReference type="NCBI Taxonomy" id="146018"/>
    <lineage>
        <taxon>Bacteria</taxon>
        <taxon>Bacillati</taxon>
        <taxon>Actinomycetota</taxon>
        <taxon>Actinomycetes</taxon>
        <taxon>Mycobacteriales</taxon>
        <taxon>Mycobacteriaceae</taxon>
        <taxon>Mycolicibacterium</taxon>
    </lineage>
</organism>
<evidence type="ECO:0000259" key="1">
    <source>
        <dbReference type="Pfam" id="PF07858"/>
    </source>
</evidence>
<dbReference type="Proteomes" id="UP000199147">
    <property type="component" value="Unassembled WGS sequence"/>
</dbReference>
<name>A0A0H5RXG6_9MYCO</name>
<evidence type="ECO:0000313" key="3">
    <source>
        <dbReference type="Proteomes" id="UP000199147"/>
    </source>
</evidence>
<dbReference type="AlphaFoldDB" id="A0A0H5RXG6"/>
<gene>
    <name evidence="2" type="ORF">BN2156_05133</name>
</gene>